<comment type="caution">
    <text evidence="1">The sequence shown here is derived from an EMBL/GenBank/DDBJ whole genome shotgun (WGS) entry which is preliminary data.</text>
</comment>
<dbReference type="Proteomes" id="UP000037773">
    <property type="component" value="Unassembled WGS sequence"/>
</dbReference>
<name>A0A0M8QGE0_9ACTN</name>
<dbReference type="OrthoDB" id="5148951at2"/>
<evidence type="ECO:0000313" key="1">
    <source>
        <dbReference type="EMBL" id="KOT34998.1"/>
    </source>
</evidence>
<dbReference type="PATRIC" id="fig|36816.3.peg.5529"/>
<proteinExistence type="predicted"/>
<gene>
    <name evidence="1" type="ORF">ADK41_25610</name>
</gene>
<dbReference type="AlphaFoldDB" id="A0A0M8QGE0"/>
<dbReference type="RefSeq" id="WP_030825010.1">
    <property type="nucleotide sequence ID" value="NZ_JBFBKA010000003.1"/>
</dbReference>
<accession>A0A0M8QGE0</accession>
<dbReference type="EMBL" id="LGCN01000214">
    <property type="protein sequence ID" value="KOT34998.1"/>
    <property type="molecule type" value="Genomic_DNA"/>
</dbReference>
<sequence length="122" mass="13744">MTQEFHSDRTFTLWHYTAAHGDRLLLRAKAEADKPRIDLHVEGVRGFMLTPIHRGLTIRRATAGERQRVEAEFGVDVDEAATVHVIGARHMRGFVVGGPLRWHEDNGDFRDPSHFGPIPGTP</sequence>
<organism evidence="1 2">
    <name type="scientific">Streptomyces caelestis</name>
    <dbReference type="NCBI Taxonomy" id="36816"/>
    <lineage>
        <taxon>Bacteria</taxon>
        <taxon>Bacillati</taxon>
        <taxon>Actinomycetota</taxon>
        <taxon>Actinomycetes</taxon>
        <taxon>Kitasatosporales</taxon>
        <taxon>Streptomycetaceae</taxon>
        <taxon>Streptomyces</taxon>
    </lineage>
</organism>
<protein>
    <submittedName>
        <fullName evidence="1">Uncharacterized protein</fullName>
    </submittedName>
</protein>
<reference evidence="1 2" key="1">
    <citation type="submission" date="2015-07" db="EMBL/GenBank/DDBJ databases">
        <authorList>
            <person name="Noorani M."/>
        </authorList>
    </citation>
    <scope>NUCLEOTIDE SEQUENCE [LARGE SCALE GENOMIC DNA]</scope>
    <source>
        <strain evidence="1 2">NRRL B-24567</strain>
    </source>
</reference>
<evidence type="ECO:0000313" key="2">
    <source>
        <dbReference type="Proteomes" id="UP000037773"/>
    </source>
</evidence>
<keyword evidence="2" id="KW-1185">Reference proteome</keyword>